<dbReference type="InterPro" id="IPR050639">
    <property type="entry name" value="SSR_resolvase"/>
</dbReference>
<dbReference type="EMBL" id="CP012502">
    <property type="protein sequence ID" value="AOM83099.1"/>
    <property type="molecule type" value="Genomic_DNA"/>
</dbReference>
<reference evidence="3 4" key="1">
    <citation type="submission" date="2015-08" db="EMBL/GenBank/DDBJ databases">
        <title>The complete genome sequence of Bacillus beveridgei MLTeJB.</title>
        <authorList>
            <person name="Hanson T.E."/>
            <person name="Mesa C."/>
            <person name="Basesman S.M."/>
            <person name="Oremland R.S."/>
        </authorList>
    </citation>
    <scope>NUCLEOTIDE SEQUENCE [LARGE SCALE GENOMIC DNA]</scope>
    <source>
        <strain evidence="3 4">MLTeJB</strain>
    </source>
</reference>
<dbReference type="OrthoDB" id="2731197at2"/>
<dbReference type="KEGG" id="bbev:BBEV_1738"/>
<dbReference type="Proteomes" id="UP000094463">
    <property type="component" value="Chromosome"/>
</dbReference>
<dbReference type="Gene3D" id="3.40.50.1390">
    <property type="entry name" value="Resolvase, N-terminal catalytic domain"/>
    <property type="match status" value="1"/>
</dbReference>
<dbReference type="SMART" id="SM00857">
    <property type="entry name" value="Resolvase"/>
    <property type="match status" value="1"/>
</dbReference>
<dbReference type="PROSITE" id="PS51736">
    <property type="entry name" value="RECOMBINASES_3"/>
    <property type="match status" value="1"/>
</dbReference>
<dbReference type="GO" id="GO:0000150">
    <property type="term" value="F:DNA strand exchange activity"/>
    <property type="evidence" value="ECO:0007669"/>
    <property type="project" value="InterPro"/>
</dbReference>
<dbReference type="InterPro" id="IPR006119">
    <property type="entry name" value="Resolv_N"/>
</dbReference>
<accession>A0A1D7QVU6</accession>
<dbReference type="STRING" id="632773.BBEV_1738"/>
<keyword evidence="4" id="KW-1185">Reference proteome</keyword>
<evidence type="ECO:0000256" key="1">
    <source>
        <dbReference type="ARBA" id="ARBA00009913"/>
    </source>
</evidence>
<dbReference type="PANTHER" id="PTHR30461:SF26">
    <property type="entry name" value="RESOLVASE HOMOLOG YNEB"/>
    <property type="match status" value="1"/>
</dbReference>
<dbReference type="SUPFAM" id="SSF53041">
    <property type="entry name" value="Resolvase-like"/>
    <property type="match status" value="1"/>
</dbReference>
<dbReference type="PANTHER" id="PTHR30461">
    <property type="entry name" value="DNA-INVERTASE FROM LAMBDOID PROPHAGE"/>
    <property type="match status" value="1"/>
</dbReference>
<dbReference type="GO" id="GO:0003677">
    <property type="term" value="F:DNA binding"/>
    <property type="evidence" value="ECO:0007669"/>
    <property type="project" value="InterPro"/>
</dbReference>
<gene>
    <name evidence="3" type="ORF">BBEV_1738</name>
</gene>
<evidence type="ECO:0000313" key="3">
    <source>
        <dbReference type="EMBL" id="AOM83099.1"/>
    </source>
</evidence>
<dbReference type="CDD" id="cd00338">
    <property type="entry name" value="Ser_Recombinase"/>
    <property type="match status" value="1"/>
</dbReference>
<proteinExistence type="inferred from homology"/>
<organism evidence="3 4">
    <name type="scientific">Salisediminibacterium beveridgei</name>
    <dbReference type="NCBI Taxonomy" id="632773"/>
    <lineage>
        <taxon>Bacteria</taxon>
        <taxon>Bacillati</taxon>
        <taxon>Bacillota</taxon>
        <taxon>Bacilli</taxon>
        <taxon>Bacillales</taxon>
        <taxon>Bacillaceae</taxon>
        <taxon>Salisediminibacterium</taxon>
    </lineage>
</organism>
<evidence type="ECO:0000313" key="4">
    <source>
        <dbReference type="Proteomes" id="UP000094463"/>
    </source>
</evidence>
<dbReference type="InterPro" id="IPR036162">
    <property type="entry name" value="Resolvase-like_N_sf"/>
</dbReference>
<sequence>MNGLIYARVSTEKDKQTSSLTRQVKELTAAAESWGITVENCIEEQASGYDVEREGIFRMMDMVESGNVDCLLVQDDTRLGRGNAKMALIHYLFKHGTEIFSLNHNGQLELSETESMVLEIVAIVEEYQRKLHNAKIGRGMKNAIASGFKPEVNFQGRFNGGRTRKEVPVEEIVNLKERGMTFHEVAATLRGLGHDISKATAHRRYREHINQPGE</sequence>
<feature type="domain" description="Resolvase/invertase-type recombinase catalytic" evidence="2">
    <location>
        <begin position="2"/>
        <end position="147"/>
    </location>
</feature>
<evidence type="ECO:0000259" key="2">
    <source>
        <dbReference type="PROSITE" id="PS51736"/>
    </source>
</evidence>
<comment type="similarity">
    <text evidence="1">Belongs to the site-specific recombinase resolvase family.</text>
</comment>
<dbReference type="PATRIC" id="fig|632773.3.peg.1825"/>
<dbReference type="AlphaFoldDB" id="A0A1D7QVU6"/>
<dbReference type="Pfam" id="PF00239">
    <property type="entry name" value="Resolvase"/>
    <property type="match status" value="1"/>
</dbReference>
<protein>
    <submittedName>
        <fullName evidence="3">Site-specific recombinase, resolvase family</fullName>
    </submittedName>
</protein>
<dbReference type="RefSeq" id="WP_069365112.1">
    <property type="nucleotide sequence ID" value="NZ_CP012502.1"/>
</dbReference>
<name>A0A1D7QVU6_9BACI</name>